<dbReference type="RefSeq" id="WP_015274091.1">
    <property type="nucleotide sequence ID" value="NC_019908.1"/>
</dbReference>
<dbReference type="PANTHER" id="PTHR30288">
    <property type="entry name" value="FLAGELLAR CAP/ASSEMBLY PROTEIN FLID"/>
    <property type="match status" value="1"/>
</dbReference>
<keyword evidence="10" id="KW-0282">Flagellum</keyword>
<reference evidence="10 11" key="1">
    <citation type="journal article" date="2013" name="Genome Announc.">
        <title>Complete Genome Sequence of the Porcine Strain Brachyspira pilosicoli P43/6/78(T.).</title>
        <authorList>
            <person name="Lin C."/>
            <person name="den Bakker H.C."/>
            <person name="Suzuki H."/>
            <person name="Lefebure T."/>
            <person name="Ponnala L."/>
            <person name="Sun Q."/>
            <person name="Stanhope M.J."/>
            <person name="Wiedmann M."/>
            <person name="Duhamel G.E."/>
        </authorList>
    </citation>
    <scope>NUCLEOTIDE SEQUENCE [LARGE SCALE GENOMIC DNA]</scope>
    <source>
        <strain evidence="10 11">P43/6/78</strain>
    </source>
</reference>
<evidence type="ECO:0000256" key="1">
    <source>
        <dbReference type="ARBA" id="ARBA00004365"/>
    </source>
</evidence>
<evidence type="ECO:0000259" key="8">
    <source>
        <dbReference type="Pfam" id="PF02465"/>
    </source>
</evidence>
<keyword evidence="11" id="KW-1185">Reference proteome</keyword>
<feature type="compositionally biased region" description="Basic and acidic residues" evidence="7">
    <location>
        <begin position="716"/>
        <end position="725"/>
    </location>
</feature>
<comment type="subunit">
    <text evidence="3 6">Homopentamer.</text>
</comment>
<feature type="coiled-coil region" evidence="6">
    <location>
        <begin position="27"/>
        <end position="54"/>
    </location>
</feature>
<dbReference type="InterPro" id="IPR040026">
    <property type="entry name" value="FliD"/>
</dbReference>
<dbReference type="PANTHER" id="PTHR30288:SF0">
    <property type="entry name" value="FLAGELLAR HOOK-ASSOCIATED PROTEIN 2"/>
    <property type="match status" value="1"/>
</dbReference>
<dbReference type="GO" id="GO:0055040">
    <property type="term" value="C:periplasmic flagellum"/>
    <property type="evidence" value="ECO:0007669"/>
    <property type="project" value="UniProtKB-SubCell"/>
</dbReference>
<feature type="region of interest" description="Disordered" evidence="7">
    <location>
        <begin position="712"/>
        <end position="735"/>
    </location>
</feature>
<evidence type="ECO:0000313" key="10">
    <source>
        <dbReference type="EMBL" id="AGA65898.1"/>
    </source>
</evidence>
<evidence type="ECO:0000256" key="6">
    <source>
        <dbReference type="RuleBase" id="RU362066"/>
    </source>
</evidence>
<dbReference type="Pfam" id="PF02465">
    <property type="entry name" value="FliD_N"/>
    <property type="match status" value="1"/>
</dbReference>
<dbReference type="Pfam" id="PF07195">
    <property type="entry name" value="FliD_C"/>
    <property type="match status" value="1"/>
</dbReference>
<organism evidence="10 11">
    <name type="scientific">Brachyspira pilosicoli P43/6/78</name>
    <dbReference type="NCBI Taxonomy" id="1042417"/>
    <lineage>
        <taxon>Bacteria</taxon>
        <taxon>Pseudomonadati</taxon>
        <taxon>Spirochaetota</taxon>
        <taxon>Spirochaetia</taxon>
        <taxon>Brachyspirales</taxon>
        <taxon>Brachyspiraceae</taxon>
        <taxon>Brachyspira</taxon>
    </lineage>
</organism>
<dbReference type="Proteomes" id="UP000010793">
    <property type="component" value="Chromosome"/>
</dbReference>
<dbReference type="GO" id="GO:0071973">
    <property type="term" value="P:bacterial-type flagellum-dependent cell motility"/>
    <property type="evidence" value="ECO:0007669"/>
    <property type="project" value="TreeGrafter"/>
</dbReference>
<dbReference type="GO" id="GO:0009424">
    <property type="term" value="C:bacterial-type flagellum hook"/>
    <property type="evidence" value="ECO:0007669"/>
    <property type="project" value="UniProtKB-UniRule"/>
</dbReference>
<evidence type="ECO:0000256" key="5">
    <source>
        <dbReference type="ARBA" id="ARBA00023143"/>
    </source>
</evidence>
<evidence type="ECO:0000259" key="9">
    <source>
        <dbReference type="Pfam" id="PF07195"/>
    </source>
</evidence>
<feature type="compositionally biased region" description="Polar residues" evidence="7">
    <location>
        <begin position="726"/>
        <end position="735"/>
    </location>
</feature>
<protein>
    <recommendedName>
        <fullName evidence="6">Flagellar hook-associated protein 2</fullName>
        <shortName evidence="6">HAP2</shortName>
    </recommendedName>
    <alternativeName>
        <fullName evidence="6">Flagellar cap protein</fullName>
    </alternativeName>
</protein>
<dbReference type="GO" id="GO:0009421">
    <property type="term" value="C:bacterial-type flagellum filament cap"/>
    <property type="evidence" value="ECO:0007669"/>
    <property type="project" value="InterPro"/>
</dbReference>
<evidence type="ECO:0000313" key="11">
    <source>
        <dbReference type="Proteomes" id="UP000010793"/>
    </source>
</evidence>
<proteinExistence type="inferred from homology"/>
<comment type="function">
    <text evidence="6">Required for morphogenesis and for the elongation of the flagellar filament by facilitating polymerization of the flagellin monomers at the tip of growing filament. Forms a capping structure, which prevents flagellin subunits (transported through the central channel of the flagellum) from leaking out without polymerization at the distal end.</text>
</comment>
<evidence type="ECO:0000256" key="3">
    <source>
        <dbReference type="ARBA" id="ARBA00011255"/>
    </source>
</evidence>
<gene>
    <name evidence="10" type="ORF">BPP43_02940</name>
</gene>
<evidence type="ECO:0000256" key="4">
    <source>
        <dbReference type="ARBA" id="ARBA00023054"/>
    </source>
</evidence>
<keyword evidence="5 6" id="KW-0975">Bacterial flagellum</keyword>
<keyword evidence="4 6" id="KW-0175">Coiled coil</keyword>
<accession>A0A3B6VJC0</accession>
<dbReference type="EMBL" id="CP002873">
    <property type="protein sequence ID" value="AGA65898.1"/>
    <property type="molecule type" value="Genomic_DNA"/>
</dbReference>
<dbReference type="AlphaFoldDB" id="A0A3B6VJC0"/>
<sequence>MATSDAFLQDVYQNAVDAEVNKRSLTLSNLSDNAKSYQREISAYEDLKNRLNILTTTSKELYGFRSPFKNYIGKGEGVPDYFTVSANRLASTTTYDIEIKELANSQKFSSKAYNMNDTLPAGVIKLKIAEDEYTIDFAGGSLVNLQKTLEKAFGKKIKTTITQKSKNLQVLTIDLVKTGSKNIVEVVSDDAGILKQLNMFTRRPYRYLGHIFNESLINKWKDESDNLTTNYMIKNDFIVLKGVNKLSMPLHREAEANENITISITARASDTLDDVEEEAPIMPPTVDLSIPDTGLTFNKIDSVIYKDVELYGEGLSPADSSRTFEDIKKYKEALEAERAAKKDVEAEAPQAIDATGFNSEIIGVKYINKAGDEVEKFFALPTISSSWQRLNIPIGSQFEEGDVITQVVLINKNEGYNIFYKDLLVEDMGREEDAPNYLISEATDARASVDGIDILSESNEFKDVVDGLNITALKPTPEAFATTIEVDKEGVVDAIVNFVSAYNDVIDLLNDTTHTPLNKDVMDSLETMNRTDMIDLANTLGVTFDPELTDTALRKKLYYIGVFSGNTLVNNISQRMKSIIAASYETEYGEELALLDQIGINRGNAGEDWSVVKKGYLQIDEEKFMNKIETQMDGIEELFANDTSGDDIPDTGVAYAMNDFVTPYSQTRGIVENSIAMTKSRLDDNKKRMDAERDRIEEYRQQRLASYYRMQSELQQAERERKRLESMQNQNNGGN</sequence>
<name>A0A3B6VJC0_BRAPL</name>
<keyword evidence="10" id="KW-0966">Cell projection</keyword>
<evidence type="ECO:0000256" key="7">
    <source>
        <dbReference type="SAM" id="MobiDB-lite"/>
    </source>
</evidence>
<feature type="domain" description="Flagellar hook-associated protein 2 C-terminal" evidence="9">
    <location>
        <begin position="442"/>
        <end position="716"/>
    </location>
</feature>
<evidence type="ECO:0000256" key="2">
    <source>
        <dbReference type="ARBA" id="ARBA00009764"/>
    </source>
</evidence>
<dbReference type="InterPro" id="IPR010809">
    <property type="entry name" value="FliD_C"/>
</dbReference>
<dbReference type="InterPro" id="IPR003481">
    <property type="entry name" value="FliD_N"/>
</dbReference>
<keyword evidence="10" id="KW-0969">Cilium</keyword>
<dbReference type="GO" id="GO:0007155">
    <property type="term" value="P:cell adhesion"/>
    <property type="evidence" value="ECO:0007669"/>
    <property type="project" value="InterPro"/>
</dbReference>
<keyword evidence="6" id="KW-0574">Periplasm</keyword>
<comment type="subcellular location">
    <subcellularLocation>
        <location evidence="1">Bacterial flagellum</location>
    </subcellularLocation>
    <subcellularLocation>
        <location evidence="6">Periplasm</location>
    </subcellularLocation>
    <subcellularLocation>
        <location evidence="6">Periplasmic flagellum</location>
    </subcellularLocation>
</comment>
<feature type="domain" description="Flagellar hook-associated protein 2 N-terminal" evidence="8">
    <location>
        <begin position="15"/>
        <end position="106"/>
    </location>
</feature>
<dbReference type="KEGG" id="bpip:BPP43_02940"/>
<comment type="similarity">
    <text evidence="2 6">Belongs to the FliD family.</text>
</comment>